<dbReference type="EMBL" id="SRLO01008444">
    <property type="protein sequence ID" value="TNN27336.1"/>
    <property type="molecule type" value="Genomic_DNA"/>
</dbReference>
<dbReference type="Proteomes" id="UP000314294">
    <property type="component" value="Unassembled WGS sequence"/>
</dbReference>
<evidence type="ECO:0000313" key="2">
    <source>
        <dbReference type="Proteomes" id="UP000314294"/>
    </source>
</evidence>
<name>A0A4Z2EEN5_9TELE</name>
<protein>
    <submittedName>
        <fullName evidence="1">Uncharacterized protein</fullName>
    </submittedName>
</protein>
<evidence type="ECO:0000313" key="1">
    <source>
        <dbReference type="EMBL" id="TNN27336.1"/>
    </source>
</evidence>
<keyword evidence="2" id="KW-1185">Reference proteome</keyword>
<organism evidence="1 2">
    <name type="scientific">Liparis tanakae</name>
    <name type="common">Tanaka's snailfish</name>
    <dbReference type="NCBI Taxonomy" id="230148"/>
    <lineage>
        <taxon>Eukaryota</taxon>
        <taxon>Metazoa</taxon>
        <taxon>Chordata</taxon>
        <taxon>Craniata</taxon>
        <taxon>Vertebrata</taxon>
        <taxon>Euteleostomi</taxon>
        <taxon>Actinopterygii</taxon>
        <taxon>Neopterygii</taxon>
        <taxon>Teleostei</taxon>
        <taxon>Neoteleostei</taxon>
        <taxon>Acanthomorphata</taxon>
        <taxon>Eupercaria</taxon>
        <taxon>Perciformes</taxon>
        <taxon>Cottioidei</taxon>
        <taxon>Cottales</taxon>
        <taxon>Liparidae</taxon>
        <taxon>Liparis</taxon>
    </lineage>
</organism>
<accession>A0A4Z2EEN5</accession>
<sequence length="19" mass="2468">MRPELRDRTPVPHPRWWTH</sequence>
<gene>
    <name evidence="1" type="ORF">EYF80_062520</name>
</gene>
<proteinExistence type="predicted"/>
<dbReference type="AlphaFoldDB" id="A0A4Z2EEN5"/>
<reference evidence="1 2" key="1">
    <citation type="submission" date="2019-03" db="EMBL/GenBank/DDBJ databases">
        <title>First draft genome of Liparis tanakae, snailfish: a comprehensive survey of snailfish specific genes.</title>
        <authorList>
            <person name="Kim W."/>
            <person name="Song I."/>
            <person name="Jeong J.-H."/>
            <person name="Kim D."/>
            <person name="Kim S."/>
            <person name="Ryu S."/>
            <person name="Song J.Y."/>
            <person name="Lee S.K."/>
        </authorList>
    </citation>
    <scope>NUCLEOTIDE SEQUENCE [LARGE SCALE GENOMIC DNA]</scope>
    <source>
        <tissue evidence="1">Muscle</tissue>
    </source>
</reference>
<comment type="caution">
    <text evidence="1">The sequence shown here is derived from an EMBL/GenBank/DDBJ whole genome shotgun (WGS) entry which is preliminary data.</text>
</comment>